<dbReference type="AlphaFoldDB" id="A0A8J6C1B8"/>
<proteinExistence type="predicted"/>
<feature type="signal peptide" evidence="2">
    <location>
        <begin position="1"/>
        <end position="26"/>
    </location>
</feature>
<dbReference type="EMBL" id="JAAALK010000079">
    <property type="protein sequence ID" value="KAG8096763.1"/>
    <property type="molecule type" value="Genomic_DNA"/>
</dbReference>
<name>A0A8J6C1B8_ZIZPA</name>
<dbReference type="Proteomes" id="UP000729402">
    <property type="component" value="Unassembled WGS sequence"/>
</dbReference>
<feature type="domain" description="Bifunctional inhibitor/plant lipid transfer protein/seed storage helical" evidence="3">
    <location>
        <begin position="52"/>
        <end position="133"/>
    </location>
</feature>
<evidence type="ECO:0000259" key="3">
    <source>
        <dbReference type="SMART" id="SM00499"/>
    </source>
</evidence>
<sequence length="134" mass="13893">MATAFNSPAGLVLAAALLLLVTSAHGQSPATPPPAPTLPAPTPPAPSPAGQCPIDVSQLASCANLTPLDVILNRPRAARLCCPPIAQLSRAAAAQCLCAALEQNDDIFTTYLTNEILRLCDKPRRLFDPITVCA</sequence>
<keyword evidence="5" id="KW-1185">Reference proteome</keyword>
<reference evidence="4" key="1">
    <citation type="journal article" date="2021" name="bioRxiv">
        <title>Whole Genome Assembly and Annotation of Northern Wild Rice, Zizania palustris L., Supports a Whole Genome Duplication in the Zizania Genus.</title>
        <authorList>
            <person name="Haas M."/>
            <person name="Kono T."/>
            <person name="Macchietto M."/>
            <person name="Millas R."/>
            <person name="McGilp L."/>
            <person name="Shao M."/>
            <person name="Duquette J."/>
            <person name="Hirsch C.N."/>
            <person name="Kimball J."/>
        </authorList>
    </citation>
    <scope>NUCLEOTIDE SEQUENCE</scope>
    <source>
        <tissue evidence="4">Fresh leaf tissue</tissue>
    </source>
</reference>
<dbReference type="SMART" id="SM00499">
    <property type="entry name" value="AAI"/>
    <property type="match status" value="1"/>
</dbReference>
<feature type="chain" id="PRO_5035183331" description="Bifunctional inhibitor/plant lipid transfer protein/seed storage helical domain-containing protein" evidence="2">
    <location>
        <begin position="27"/>
        <end position="134"/>
    </location>
</feature>
<evidence type="ECO:0000313" key="4">
    <source>
        <dbReference type="EMBL" id="KAG8096763.1"/>
    </source>
</evidence>
<dbReference type="InterPro" id="IPR027923">
    <property type="entry name" value="Hydrophob_seed_dom"/>
</dbReference>
<dbReference type="InterPro" id="IPR016140">
    <property type="entry name" value="Bifunc_inhib/LTP/seed_store"/>
</dbReference>
<evidence type="ECO:0000256" key="2">
    <source>
        <dbReference type="SAM" id="SignalP"/>
    </source>
</evidence>
<organism evidence="4 5">
    <name type="scientific">Zizania palustris</name>
    <name type="common">Northern wild rice</name>
    <dbReference type="NCBI Taxonomy" id="103762"/>
    <lineage>
        <taxon>Eukaryota</taxon>
        <taxon>Viridiplantae</taxon>
        <taxon>Streptophyta</taxon>
        <taxon>Embryophyta</taxon>
        <taxon>Tracheophyta</taxon>
        <taxon>Spermatophyta</taxon>
        <taxon>Magnoliopsida</taxon>
        <taxon>Liliopsida</taxon>
        <taxon>Poales</taxon>
        <taxon>Poaceae</taxon>
        <taxon>BOP clade</taxon>
        <taxon>Oryzoideae</taxon>
        <taxon>Oryzeae</taxon>
        <taxon>Zizaniinae</taxon>
        <taxon>Zizania</taxon>
    </lineage>
</organism>
<gene>
    <name evidence="4" type="ORF">GUJ93_ZPchr0013g34519</name>
</gene>
<feature type="region of interest" description="Disordered" evidence="1">
    <location>
        <begin position="28"/>
        <end position="50"/>
    </location>
</feature>
<dbReference type="Pfam" id="PF14547">
    <property type="entry name" value="Hydrophob_seed"/>
    <property type="match status" value="1"/>
</dbReference>
<feature type="compositionally biased region" description="Pro residues" evidence="1">
    <location>
        <begin position="30"/>
        <end position="47"/>
    </location>
</feature>
<evidence type="ECO:0000256" key="1">
    <source>
        <dbReference type="SAM" id="MobiDB-lite"/>
    </source>
</evidence>
<keyword evidence="2" id="KW-0732">Signal</keyword>
<comment type="caution">
    <text evidence="4">The sequence shown here is derived from an EMBL/GenBank/DDBJ whole genome shotgun (WGS) entry which is preliminary data.</text>
</comment>
<reference evidence="4" key="2">
    <citation type="submission" date="2021-02" db="EMBL/GenBank/DDBJ databases">
        <authorList>
            <person name="Kimball J.A."/>
            <person name="Haas M.W."/>
            <person name="Macchietto M."/>
            <person name="Kono T."/>
            <person name="Duquette J."/>
            <person name="Shao M."/>
        </authorList>
    </citation>
    <scope>NUCLEOTIDE SEQUENCE</scope>
    <source>
        <tissue evidence="4">Fresh leaf tissue</tissue>
    </source>
</reference>
<evidence type="ECO:0000313" key="5">
    <source>
        <dbReference type="Proteomes" id="UP000729402"/>
    </source>
</evidence>
<protein>
    <recommendedName>
        <fullName evidence="3">Bifunctional inhibitor/plant lipid transfer protein/seed storage helical domain-containing protein</fullName>
    </recommendedName>
</protein>
<accession>A0A8J6C1B8</accession>